<keyword evidence="1" id="KW-0808">Transferase</keyword>
<name>A0ACC6U1B3_9BURK</name>
<evidence type="ECO:0000313" key="2">
    <source>
        <dbReference type="Proteomes" id="UP001558850"/>
    </source>
</evidence>
<dbReference type="Proteomes" id="UP001558850">
    <property type="component" value="Unassembled WGS sequence"/>
</dbReference>
<reference evidence="1" key="1">
    <citation type="submission" date="2024-07" db="EMBL/GenBank/DDBJ databases">
        <title>A survey of Mimosa microsymbionts across Brazilian biomes reveals a high diversity of Paraburkholderia nodulating endemic species, but also that Cupriavidus is common as a symbiont of widespread species.</title>
        <authorList>
            <person name="Rouws L."/>
            <person name="Barauna A."/>
            <person name="Beukes C."/>
            <person name="Rouws J.R.C."/>
            <person name="De Faria S.M."/>
            <person name="Gross E."/>
            <person name="Bueno Dos Reis Junior F."/>
            <person name="Simon M.F."/>
            <person name="Maluk M."/>
            <person name="Odee D.W."/>
            <person name="Kenicer G."/>
            <person name="Young J.P.W."/>
            <person name="Reis V.M."/>
            <person name="Zilli J."/>
            <person name="James E.K."/>
        </authorList>
    </citation>
    <scope>NUCLEOTIDE SEQUENCE</scope>
    <source>
        <strain evidence="1">EG181B</strain>
    </source>
</reference>
<organism evidence="1 2">
    <name type="scientific">Paraburkholderia phymatum</name>
    <dbReference type="NCBI Taxonomy" id="148447"/>
    <lineage>
        <taxon>Bacteria</taxon>
        <taxon>Pseudomonadati</taxon>
        <taxon>Pseudomonadota</taxon>
        <taxon>Betaproteobacteria</taxon>
        <taxon>Burkholderiales</taxon>
        <taxon>Burkholderiaceae</taxon>
        <taxon>Paraburkholderia</taxon>
    </lineage>
</organism>
<accession>A0ACC6U1B3</accession>
<keyword evidence="1" id="KW-0489">Methyltransferase</keyword>
<evidence type="ECO:0000313" key="1">
    <source>
        <dbReference type="EMBL" id="MEX3933297.1"/>
    </source>
</evidence>
<gene>
    <name evidence="1" type="ORF">AB4Y32_16090</name>
</gene>
<sequence length="253" mass="27661">MTAYYNEIDPYAAQWLRNLIAAGHIAAGDIDERSIEDVRPDDLRGYSQCHFFAGIGLWSYALRLAGWDDARPVWTGSCPCQPFSDAGRGLGFADDRHLWPVWCNLIRECRPAIVFGEQVASKAARAWIDLVFADMEGMDYACGAAILPVASVGGPQERDRLWWVADADHARRQGRVGKGESDQAREERPAPRGELVRSMRGPWPPGPGQVNDIPVLVDGSSGRVGRLRAIGNAISPEVAAAFIEASMETLEAA</sequence>
<protein>
    <submittedName>
        <fullName evidence="1">DNA cytosine methyltransferase</fullName>
    </submittedName>
</protein>
<keyword evidence="2" id="KW-1185">Reference proteome</keyword>
<comment type="caution">
    <text evidence="1">The sequence shown here is derived from an EMBL/GenBank/DDBJ whole genome shotgun (WGS) entry which is preliminary data.</text>
</comment>
<proteinExistence type="predicted"/>
<dbReference type="EMBL" id="JBFRCH010000007">
    <property type="protein sequence ID" value="MEX3933297.1"/>
    <property type="molecule type" value="Genomic_DNA"/>
</dbReference>